<keyword evidence="2" id="KW-1185">Reference proteome</keyword>
<dbReference type="EMBL" id="KB446557">
    <property type="protein sequence ID" value="EME84666.1"/>
    <property type="molecule type" value="Genomic_DNA"/>
</dbReference>
<accession>M3AJA4</accession>
<dbReference type="VEuPathDB" id="FungiDB:MYCFIDRAFT_173614"/>
<reference evidence="1 2" key="1">
    <citation type="journal article" date="2012" name="PLoS Pathog.">
        <title>Diverse lifestyles and strategies of plant pathogenesis encoded in the genomes of eighteen Dothideomycetes fungi.</title>
        <authorList>
            <person name="Ohm R.A."/>
            <person name="Feau N."/>
            <person name="Henrissat B."/>
            <person name="Schoch C.L."/>
            <person name="Horwitz B.A."/>
            <person name="Barry K.W."/>
            <person name="Condon B.J."/>
            <person name="Copeland A.C."/>
            <person name="Dhillon B."/>
            <person name="Glaser F."/>
            <person name="Hesse C.N."/>
            <person name="Kosti I."/>
            <person name="LaButti K."/>
            <person name="Lindquist E.A."/>
            <person name="Lucas S."/>
            <person name="Salamov A.A."/>
            <person name="Bradshaw R.E."/>
            <person name="Ciuffetti L."/>
            <person name="Hamelin R.C."/>
            <person name="Kema G.H.J."/>
            <person name="Lawrence C."/>
            <person name="Scott J.A."/>
            <person name="Spatafora J.W."/>
            <person name="Turgeon B.G."/>
            <person name="de Wit P.J.G.M."/>
            <person name="Zhong S."/>
            <person name="Goodwin S.B."/>
            <person name="Grigoriev I.V."/>
        </authorList>
    </citation>
    <scope>NUCLEOTIDE SEQUENCE [LARGE SCALE GENOMIC DNA]</scope>
    <source>
        <strain evidence="1 2">CIRAD86</strain>
    </source>
</reference>
<dbReference type="KEGG" id="pfj:MYCFIDRAFT_173614"/>
<dbReference type="Proteomes" id="UP000016932">
    <property type="component" value="Unassembled WGS sequence"/>
</dbReference>
<evidence type="ECO:0000313" key="1">
    <source>
        <dbReference type="EMBL" id="EME84666.1"/>
    </source>
</evidence>
<dbReference type="RefSeq" id="XP_007925290.1">
    <property type="nucleotide sequence ID" value="XM_007927099.1"/>
</dbReference>
<organism evidence="1 2">
    <name type="scientific">Pseudocercospora fijiensis (strain CIRAD86)</name>
    <name type="common">Black leaf streak disease fungus</name>
    <name type="synonym">Mycosphaerella fijiensis</name>
    <dbReference type="NCBI Taxonomy" id="383855"/>
    <lineage>
        <taxon>Eukaryota</taxon>
        <taxon>Fungi</taxon>
        <taxon>Dikarya</taxon>
        <taxon>Ascomycota</taxon>
        <taxon>Pezizomycotina</taxon>
        <taxon>Dothideomycetes</taxon>
        <taxon>Dothideomycetidae</taxon>
        <taxon>Mycosphaerellales</taxon>
        <taxon>Mycosphaerellaceae</taxon>
        <taxon>Pseudocercospora</taxon>
    </lineage>
</organism>
<gene>
    <name evidence="1" type="ORF">MYCFIDRAFT_173614</name>
</gene>
<evidence type="ECO:0000313" key="2">
    <source>
        <dbReference type="Proteomes" id="UP000016932"/>
    </source>
</evidence>
<dbReference type="GeneID" id="19333027"/>
<sequence length="154" mass="16985">MFTRCGDLRDSMRELACRLQRRLLHGILYITTTLSMTRALLNTVAPSSIGMEILRVWEPSLEVVYGRSEKHMPQDSTHPLVHMQGTLRYQSIAQASCPYNGHLVISNPGFLPLDGCSSISNLGIMPFIGCSVQSISNPGIMPFIGCSVNGYLQV</sequence>
<name>M3AJA4_PSEFD</name>
<dbReference type="HOGENOM" id="CLU_1705017_0_0_1"/>
<protein>
    <submittedName>
        <fullName evidence="1">Uncharacterized protein</fullName>
    </submittedName>
</protein>
<proteinExistence type="predicted"/>
<dbReference type="AlphaFoldDB" id="M3AJA4"/>